<sequence length="392" mass="46128">MKAVKRFPFLLSIFIFIGVLFFPVKWLMPFIDEETLYHHASEQNPEMFKGVMIQQKAIETDNFFPIYGSSELSSMSQFHPTNHFIVNEKNFAPFIYGKGGVQSLVHFLNLSSLDEQLENKKIVFILSPQWFVPGGIDQDSFASNYSPLHAYKLAFNFKMDKNIKKEAMKRLLEFNEIRKDRKLRYLYEAQTNSDLFSKIKGAAMLPAAFIYKNILEKKDFYQTIISKSKEFSVIDEKNIKDKSYKELLNYAEQIGETQVTNNSYSLQDDYYNKYINEKHDELKNYLAEVSYSASVEYEDLQLVLDLLKEKRVDAIFVSVPMNGSWYDYGGYSKEHRAEYYSKVKKQVESSGFPVLDLTEKEYENYLLKDVMHLGWKGWVYINESMEQHWNKK</sequence>
<dbReference type="AlphaFoldDB" id="A0A6B3W2N0"/>
<dbReference type="PIRSF" id="PIRSF021438">
    <property type="entry name" value="DltD"/>
    <property type="match status" value="1"/>
</dbReference>
<dbReference type="EMBL" id="JACEIO010000023">
    <property type="protein sequence ID" value="MBA4537527.1"/>
    <property type="molecule type" value="Genomic_DNA"/>
</dbReference>
<keyword evidence="1 2" id="KW-0472">Membrane</keyword>
<dbReference type="UniPathway" id="UPA00556"/>
<reference evidence="3 6" key="2">
    <citation type="submission" date="2020-07" db="EMBL/GenBank/DDBJ databases">
        <authorList>
            <person name="Feng H."/>
        </authorList>
    </citation>
    <scope>NUCLEOTIDE SEQUENCE [LARGE SCALE GENOMIC DNA]</scope>
    <source>
        <strain evidence="3">S-12</strain>
        <strain evidence="6">s-12</strain>
    </source>
</reference>
<dbReference type="GO" id="GO:0005886">
    <property type="term" value="C:plasma membrane"/>
    <property type="evidence" value="ECO:0007669"/>
    <property type="project" value="UniProtKB-UniRule"/>
</dbReference>
<dbReference type="Proteomes" id="UP000570010">
    <property type="component" value="Unassembled WGS sequence"/>
</dbReference>
<dbReference type="Pfam" id="PF04914">
    <property type="entry name" value="DltD"/>
    <property type="match status" value="1"/>
</dbReference>
<dbReference type="Proteomes" id="UP000472971">
    <property type="component" value="Unassembled WGS sequence"/>
</dbReference>
<dbReference type="GO" id="GO:0070395">
    <property type="term" value="P:lipoteichoic acid biosynthetic process"/>
    <property type="evidence" value="ECO:0007669"/>
    <property type="project" value="UniProtKB-UniRule"/>
</dbReference>
<proteinExistence type="inferred from homology"/>
<dbReference type="PANTHER" id="PTHR40039">
    <property type="entry name" value="PROTEIN DLTD"/>
    <property type="match status" value="1"/>
</dbReference>
<comment type="similarity">
    <text evidence="1">Belongs to the DltD family.</text>
</comment>
<dbReference type="PANTHER" id="PTHR40039:SF1">
    <property type="entry name" value="PROTEIN DLTD"/>
    <property type="match status" value="1"/>
</dbReference>
<organism evidence="4 5">
    <name type="scientific">Bacillus aquiflavi</name>
    <dbReference type="NCBI Taxonomy" id="2672567"/>
    <lineage>
        <taxon>Bacteria</taxon>
        <taxon>Bacillati</taxon>
        <taxon>Bacillota</taxon>
        <taxon>Bacilli</taxon>
        <taxon>Bacillales</taxon>
        <taxon>Bacillaceae</taxon>
        <taxon>Bacillus</taxon>
    </lineage>
</organism>
<evidence type="ECO:0000256" key="2">
    <source>
        <dbReference type="SAM" id="Phobius"/>
    </source>
</evidence>
<evidence type="ECO:0000313" key="6">
    <source>
        <dbReference type="Proteomes" id="UP000570010"/>
    </source>
</evidence>
<dbReference type="SUPFAM" id="SSF52266">
    <property type="entry name" value="SGNH hydrolase"/>
    <property type="match status" value="1"/>
</dbReference>
<evidence type="ECO:0000313" key="4">
    <source>
        <dbReference type="EMBL" id="NEY81784.1"/>
    </source>
</evidence>
<keyword evidence="5" id="KW-1185">Reference proteome</keyword>
<evidence type="ECO:0000313" key="5">
    <source>
        <dbReference type="Proteomes" id="UP000472971"/>
    </source>
</evidence>
<comment type="caution">
    <text evidence="4">The sequence shown here is derived from an EMBL/GenBank/DDBJ whole genome shotgun (WGS) entry which is preliminary data.</text>
</comment>
<keyword evidence="2" id="KW-0812">Transmembrane</keyword>
<protein>
    <recommendedName>
        <fullName evidence="1">Protein DltD</fullName>
    </recommendedName>
</protein>
<keyword evidence="1" id="KW-1003">Cell membrane</keyword>
<gene>
    <name evidence="4" type="primary">dltD</name>
    <name evidence="4" type="ORF">G4D64_09780</name>
    <name evidence="3" type="ORF">H1Z61_10385</name>
</gene>
<keyword evidence="2" id="KW-1133">Transmembrane helix</keyword>
<dbReference type="RefSeq" id="WP_163242179.1">
    <property type="nucleotide sequence ID" value="NZ_CP082780.1"/>
</dbReference>
<evidence type="ECO:0000256" key="1">
    <source>
        <dbReference type="PIRNR" id="PIRNR021438"/>
    </source>
</evidence>
<comment type="pathway">
    <text evidence="1">Cell wall biogenesis; lipoteichoic acid biosynthesis.</text>
</comment>
<feature type="transmembrane region" description="Helical" evidence="2">
    <location>
        <begin position="7"/>
        <end position="28"/>
    </location>
</feature>
<name>A0A6B3W2N0_9BACI</name>
<reference evidence="4 5" key="1">
    <citation type="submission" date="2020-02" db="EMBL/GenBank/DDBJ databases">
        <title>Bacillus aquiflavi sp. nov., isolated from yellow water of strong flavor Chinese baijiu in Yibin region of China.</title>
        <authorList>
            <person name="Xie J."/>
        </authorList>
    </citation>
    <scope>NUCLEOTIDE SEQUENCE [LARGE SCALE GENOMIC DNA]</scope>
    <source>
        <strain evidence="4 5">3H-10</strain>
    </source>
</reference>
<dbReference type="InterPro" id="IPR023896">
    <property type="entry name" value="LTA_DltD"/>
</dbReference>
<evidence type="ECO:0000313" key="3">
    <source>
        <dbReference type="EMBL" id="MBA4537527.1"/>
    </source>
</evidence>
<accession>A0A6B3W2N0</accession>
<dbReference type="NCBIfam" id="TIGR04092">
    <property type="entry name" value="LTA_DltD"/>
    <property type="match status" value="1"/>
</dbReference>
<dbReference type="EMBL" id="JAAIWN010000021">
    <property type="protein sequence ID" value="NEY81784.1"/>
    <property type="molecule type" value="Genomic_DNA"/>
</dbReference>
<dbReference type="InterPro" id="IPR006998">
    <property type="entry name" value="DltD"/>
</dbReference>